<evidence type="ECO:0000313" key="2">
    <source>
        <dbReference type="Proteomes" id="UP000499080"/>
    </source>
</evidence>
<organism evidence="1 2">
    <name type="scientific">Araneus ventricosus</name>
    <name type="common">Orbweaver spider</name>
    <name type="synonym">Epeira ventricosa</name>
    <dbReference type="NCBI Taxonomy" id="182803"/>
    <lineage>
        <taxon>Eukaryota</taxon>
        <taxon>Metazoa</taxon>
        <taxon>Ecdysozoa</taxon>
        <taxon>Arthropoda</taxon>
        <taxon>Chelicerata</taxon>
        <taxon>Arachnida</taxon>
        <taxon>Araneae</taxon>
        <taxon>Araneomorphae</taxon>
        <taxon>Entelegynae</taxon>
        <taxon>Araneoidea</taxon>
        <taxon>Araneidae</taxon>
        <taxon>Araneus</taxon>
    </lineage>
</organism>
<accession>A0A4Y2DMF4</accession>
<dbReference type="EMBL" id="BGPR01000387">
    <property type="protein sequence ID" value="GBM17377.1"/>
    <property type="molecule type" value="Genomic_DNA"/>
</dbReference>
<protein>
    <submittedName>
        <fullName evidence="1">Uncharacterized protein</fullName>
    </submittedName>
</protein>
<gene>
    <name evidence="1" type="ORF">AVEN_13252_1</name>
</gene>
<keyword evidence="2" id="KW-1185">Reference proteome</keyword>
<sequence length="118" mass="13427">MISYKFNLHEHIRCSERAETLFVAFHGDVERPGTLPFPSTSISSKVLASGPEGRGLETWFHVRSAEYTGLMHIKSNKGLAFSHWCGLEVWKGKCWLRCRPSHLTTAQIYKLRPNIAIV</sequence>
<dbReference type="AlphaFoldDB" id="A0A4Y2DMF4"/>
<name>A0A4Y2DMF4_ARAVE</name>
<evidence type="ECO:0000313" key="1">
    <source>
        <dbReference type="EMBL" id="GBM17377.1"/>
    </source>
</evidence>
<reference evidence="1 2" key="1">
    <citation type="journal article" date="2019" name="Sci. Rep.">
        <title>Orb-weaving spider Araneus ventricosus genome elucidates the spidroin gene catalogue.</title>
        <authorList>
            <person name="Kono N."/>
            <person name="Nakamura H."/>
            <person name="Ohtoshi R."/>
            <person name="Moran D.A.P."/>
            <person name="Shinohara A."/>
            <person name="Yoshida Y."/>
            <person name="Fujiwara M."/>
            <person name="Mori M."/>
            <person name="Tomita M."/>
            <person name="Arakawa K."/>
        </authorList>
    </citation>
    <scope>NUCLEOTIDE SEQUENCE [LARGE SCALE GENOMIC DNA]</scope>
</reference>
<dbReference type="Proteomes" id="UP000499080">
    <property type="component" value="Unassembled WGS sequence"/>
</dbReference>
<comment type="caution">
    <text evidence="1">The sequence shown here is derived from an EMBL/GenBank/DDBJ whole genome shotgun (WGS) entry which is preliminary data.</text>
</comment>
<proteinExistence type="predicted"/>